<dbReference type="EMBL" id="BTGU01000035">
    <property type="protein sequence ID" value="GMN50869.1"/>
    <property type="molecule type" value="Genomic_DNA"/>
</dbReference>
<dbReference type="Proteomes" id="UP001187192">
    <property type="component" value="Unassembled WGS sequence"/>
</dbReference>
<evidence type="ECO:0000313" key="2">
    <source>
        <dbReference type="Proteomes" id="UP001187192"/>
    </source>
</evidence>
<evidence type="ECO:0000313" key="1">
    <source>
        <dbReference type="EMBL" id="GMN50869.1"/>
    </source>
</evidence>
<gene>
    <name evidence="1" type="ORF">TIFTF001_020026</name>
</gene>
<reference evidence="1" key="1">
    <citation type="submission" date="2023-07" db="EMBL/GenBank/DDBJ databases">
        <title>draft genome sequence of fig (Ficus carica).</title>
        <authorList>
            <person name="Takahashi T."/>
            <person name="Nishimura K."/>
        </authorList>
    </citation>
    <scope>NUCLEOTIDE SEQUENCE</scope>
</reference>
<proteinExistence type="predicted"/>
<comment type="caution">
    <text evidence="1">The sequence shown here is derived from an EMBL/GenBank/DDBJ whole genome shotgun (WGS) entry which is preliminary data.</text>
</comment>
<dbReference type="AlphaFoldDB" id="A0AA88AE43"/>
<sequence length="226" mass="25911">MFMKTLMGDFETKSAAQPLIASLQEIETSFARVGTKTNQGIGVLLHGIIEIQLEKPTIESISFEDLAVKPPILVGQLVVMLDIGFECFKTKGARQHQWQITWASFSTFRWRIVLLLLWIWDELRRDFSIGVYHSHKMNRILLFVGLFQSSFHSTLPIVGLLATGCSFSTCFNRTQGRVLFHRRVEPINRGAPPFTFHPWIWLAASEVYTTMVKNSIREPLEEISIR</sequence>
<protein>
    <submittedName>
        <fullName evidence="1">Uncharacterized protein</fullName>
    </submittedName>
</protein>
<keyword evidence="2" id="KW-1185">Reference proteome</keyword>
<organism evidence="1 2">
    <name type="scientific">Ficus carica</name>
    <name type="common">Common fig</name>
    <dbReference type="NCBI Taxonomy" id="3494"/>
    <lineage>
        <taxon>Eukaryota</taxon>
        <taxon>Viridiplantae</taxon>
        <taxon>Streptophyta</taxon>
        <taxon>Embryophyta</taxon>
        <taxon>Tracheophyta</taxon>
        <taxon>Spermatophyta</taxon>
        <taxon>Magnoliopsida</taxon>
        <taxon>eudicotyledons</taxon>
        <taxon>Gunneridae</taxon>
        <taxon>Pentapetalae</taxon>
        <taxon>rosids</taxon>
        <taxon>fabids</taxon>
        <taxon>Rosales</taxon>
        <taxon>Moraceae</taxon>
        <taxon>Ficeae</taxon>
        <taxon>Ficus</taxon>
    </lineage>
</organism>
<name>A0AA88AE43_FICCA</name>
<accession>A0AA88AE43</accession>